<accession>B9TMQ3</accession>
<feature type="compositionally biased region" description="Basic residues" evidence="1">
    <location>
        <begin position="9"/>
        <end position="20"/>
    </location>
</feature>
<dbReference type="AlphaFoldDB" id="B9TMQ3"/>
<evidence type="ECO:0000256" key="2">
    <source>
        <dbReference type="SAM" id="Phobius"/>
    </source>
</evidence>
<evidence type="ECO:0000256" key="1">
    <source>
        <dbReference type="SAM" id="MobiDB-lite"/>
    </source>
</evidence>
<dbReference type="Pfam" id="PF04964">
    <property type="entry name" value="Flp_Fap"/>
    <property type="match status" value="1"/>
</dbReference>
<evidence type="ECO:0000313" key="3">
    <source>
        <dbReference type="EMBL" id="EEF22861.1"/>
    </source>
</evidence>
<keyword evidence="2" id="KW-0812">Transmembrane</keyword>
<reference evidence="4" key="1">
    <citation type="journal article" date="2010" name="Nat. Biotechnol.">
        <title>Draft genome sequence of the oilseed species Ricinus communis.</title>
        <authorList>
            <person name="Chan A.P."/>
            <person name="Crabtree J."/>
            <person name="Zhao Q."/>
            <person name="Lorenzi H."/>
            <person name="Orvis J."/>
            <person name="Puiu D."/>
            <person name="Melake-Berhan A."/>
            <person name="Jones K.M."/>
            <person name="Redman J."/>
            <person name="Chen G."/>
            <person name="Cahoon E.B."/>
            <person name="Gedil M."/>
            <person name="Stanke M."/>
            <person name="Haas B.J."/>
            <person name="Wortman J.R."/>
            <person name="Fraser-Liggett C.M."/>
            <person name="Ravel J."/>
            <person name="Rabinowicz P.D."/>
        </authorList>
    </citation>
    <scope>NUCLEOTIDE SEQUENCE [LARGE SCALE GENOMIC DNA]</scope>
    <source>
        <strain evidence="4">cv. Hale</strain>
    </source>
</reference>
<feature type="compositionally biased region" description="Basic and acidic residues" evidence="1">
    <location>
        <begin position="21"/>
        <end position="50"/>
    </location>
</feature>
<feature type="transmembrane region" description="Helical" evidence="2">
    <location>
        <begin position="206"/>
        <end position="224"/>
    </location>
</feature>
<gene>
    <name evidence="3" type="ORF">RCOM_2141660</name>
</gene>
<dbReference type="InterPro" id="IPR007047">
    <property type="entry name" value="Flp_Fap"/>
</dbReference>
<keyword evidence="2" id="KW-0472">Membrane</keyword>
<feature type="region of interest" description="Disordered" evidence="1">
    <location>
        <begin position="117"/>
        <end position="142"/>
    </location>
</feature>
<name>B9TMQ3_RICCO</name>
<feature type="region of interest" description="Disordered" evidence="1">
    <location>
        <begin position="1"/>
        <end position="72"/>
    </location>
</feature>
<dbReference type="EMBL" id="EQ989780">
    <property type="protein sequence ID" value="EEF22861.1"/>
    <property type="molecule type" value="Genomic_DNA"/>
</dbReference>
<proteinExistence type="predicted"/>
<keyword evidence="2" id="KW-1133">Transmembrane helix</keyword>
<keyword evidence="4" id="KW-1185">Reference proteome</keyword>
<evidence type="ECO:0000313" key="4">
    <source>
        <dbReference type="Proteomes" id="UP000008311"/>
    </source>
</evidence>
<sequence>MRTGEHVMHRQQQRQHREQHRARCLDLRVEKMDEDRGGERDTDRGDDDGARPAPVRVGEGEQDLRQPRRRDPGFAGACERVEVGVRHGAVIEDPSPDLDLPERVGILKQRVAEIEEEQVRAGTDAQGHQSPRAALNRDAVGKGKGHAASSSCCSRRVGHDPEIGLTAAQFFASTFGSMVGRRWEAEKTRSVNLVARFVKDESGATAIEYGLIAAGIALAIITVVNNLGTTLNTKFTSISTSLK</sequence>
<organism evidence="3 4">
    <name type="scientific">Ricinus communis</name>
    <name type="common">Castor bean</name>
    <dbReference type="NCBI Taxonomy" id="3988"/>
    <lineage>
        <taxon>Eukaryota</taxon>
        <taxon>Viridiplantae</taxon>
        <taxon>Streptophyta</taxon>
        <taxon>Embryophyta</taxon>
        <taxon>Tracheophyta</taxon>
        <taxon>Spermatophyta</taxon>
        <taxon>Magnoliopsida</taxon>
        <taxon>eudicotyledons</taxon>
        <taxon>Gunneridae</taxon>
        <taxon>Pentapetalae</taxon>
        <taxon>rosids</taxon>
        <taxon>fabids</taxon>
        <taxon>Malpighiales</taxon>
        <taxon>Euphorbiaceae</taxon>
        <taxon>Acalyphoideae</taxon>
        <taxon>Acalypheae</taxon>
        <taxon>Ricinus</taxon>
    </lineage>
</organism>
<feature type="compositionally biased region" description="Basic and acidic residues" evidence="1">
    <location>
        <begin position="58"/>
        <end position="72"/>
    </location>
</feature>
<protein>
    <recommendedName>
        <fullName evidence="5">Flp family type IVb pilin</fullName>
    </recommendedName>
</protein>
<dbReference type="InParanoid" id="B9TMQ3"/>
<evidence type="ECO:0008006" key="5">
    <source>
        <dbReference type="Google" id="ProtNLM"/>
    </source>
</evidence>
<dbReference type="Proteomes" id="UP000008311">
    <property type="component" value="Unassembled WGS sequence"/>
</dbReference>